<keyword evidence="9" id="KW-0675">Receptor</keyword>
<dbReference type="InterPro" id="IPR001628">
    <property type="entry name" value="Znf_hrmn_rcpt"/>
</dbReference>
<proteinExistence type="inferred from homology"/>
<evidence type="ECO:0000256" key="9">
    <source>
        <dbReference type="ARBA" id="ARBA00023170"/>
    </source>
</evidence>
<dbReference type="GO" id="GO:0005634">
    <property type="term" value="C:nucleus"/>
    <property type="evidence" value="ECO:0007669"/>
    <property type="project" value="UniProtKB-SubCell"/>
</dbReference>
<evidence type="ECO:0000313" key="14">
    <source>
        <dbReference type="Proteomes" id="UP001432027"/>
    </source>
</evidence>
<organism evidence="13 14">
    <name type="scientific">Pristionchus entomophagus</name>
    <dbReference type="NCBI Taxonomy" id="358040"/>
    <lineage>
        <taxon>Eukaryota</taxon>
        <taxon>Metazoa</taxon>
        <taxon>Ecdysozoa</taxon>
        <taxon>Nematoda</taxon>
        <taxon>Chromadorea</taxon>
        <taxon>Rhabditida</taxon>
        <taxon>Rhabditina</taxon>
        <taxon>Diplogasteromorpha</taxon>
        <taxon>Diplogasteroidea</taxon>
        <taxon>Neodiplogasteridae</taxon>
        <taxon>Pristionchus</taxon>
    </lineage>
</organism>
<evidence type="ECO:0008006" key="15">
    <source>
        <dbReference type="Google" id="ProtNLM"/>
    </source>
</evidence>
<keyword evidence="14" id="KW-1185">Reference proteome</keyword>
<keyword evidence="8" id="KW-0804">Transcription</keyword>
<dbReference type="InterPro" id="IPR035500">
    <property type="entry name" value="NHR-like_dom_sf"/>
</dbReference>
<evidence type="ECO:0000256" key="5">
    <source>
        <dbReference type="ARBA" id="ARBA00022833"/>
    </source>
</evidence>
<evidence type="ECO:0000256" key="4">
    <source>
        <dbReference type="ARBA" id="ARBA00022771"/>
    </source>
</evidence>
<dbReference type="GO" id="GO:0003700">
    <property type="term" value="F:DNA-binding transcription factor activity"/>
    <property type="evidence" value="ECO:0007669"/>
    <property type="project" value="InterPro"/>
</dbReference>
<evidence type="ECO:0000256" key="1">
    <source>
        <dbReference type="ARBA" id="ARBA00004123"/>
    </source>
</evidence>
<dbReference type="InterPro" id="IPR000536">
    <property type="entry name" value="Nucl_hrmn_rcpt_lig-bd"/>
</dbReference>
<dbReference type="InterPro" id="IPR049636">
    <property type="entry name" value="HNF4-like_DBD"/>
</dbReference>
<keyword evidence="4" id="KW-0863">Zinc-finger</keyword>
<keyword evidence="10" id="KW-0539">Nucleus</keyword>
<keyword evidence="3" id="KW-0479">Metal-binding</keyword>
<dbReference type="PANTHER" id="PTHR46011:SF6">
    <property type="entry name" value="HIGH ZINC ACTIVATED NUCLEAR RECEPTOR PROTEIN"/>
    <property type="match status" value="1"/>
</dbReference>
<evidence type="ECO:0000259" key="12">
    <source>
        <dbReference type="PROSITE" id="PS51843"/>
    </source>
</evidence>
<dbReference type="SMART" id="SM00430">
    <property type="entry name" value="HOLI"/>
    <property type="match status" value="1"/>
</dbReference>
<dbReference type="Pfam" id="PF00104">
    <property type="entry name" value="Hormone_recep"/>
    <property type="match status" value="1"/>
</dbReference>
<dbReference type="GO" id="GO:0000978">
    <property type="term" value="F:RNA polymerase II cis-regulatory region sequence-specific DNA binding"/>
    <property type="evidence" value="ECO:0007669"/>
    <property type="project" value="InterPro"/>
</dbReference>
<evidence type="ECO:0000256" key="2">
    <source>
        <dbReference type="ARBA" id="ARBA00005993"/>
    </source>
</evidence>
<evidence type="ECO:0000256" key="7">
    <source>
        <dbReference type="ARBA" id="ARBA00023125"/>
    </source>
</evidence>
<dbReference type="InterPro" id="IPR013088">
    <property type="entry name" value="Znf_NHR/GATA"/>
</dbReference>
<dbReference type="Proteomes" id="UP001432027">
    <property type="component" value="Unassembled WGS sequence"/>
</dbReference>
<dbReference type="SUPFAM" id="SSF57716">
    <property type="entry name" value="Glucocorticoid receptor-like (DNA-binding domain)"/>
    <property type="match status" value="1"/>
</dbReference>
<dbReference type="PANTHER" id="PTHR46011">
    <property type="entry name" value="NUCLEAR HORMONE RECEPTOR FAMILY MEMBER NHR-86-RELATED"/>
    <property type="match status" value="1"/>
</dbReference>
<evidence type="ECO:0000256" key="3">
    <source>
        <dbReference type="ARBA" id="ARBA00022723"/>
    </source>
</evidence>
<dbReference type="AlphaFoldDB" id="A0AAV5UDQ6"/>
<comment type="similarity">
    <text evidence="2">Belongs to the nuclear hormone receptor family.</text>
</comment>
<evidence type="ECO:0000259" key="11">
    <source>
        <dbReference type="PROSITE" id="PS51030"/>
    </source>
</evidence>
<accession>A0AAV5UDQ6</accession>
<keyword evidence="6" id="KW-0805">Transcription regulation</keyword>
<evidence type="ECO:0000256" key="8">
    <source>
        <dbReference type="ARBA" id="ARBA00023163"/>
    </source>
</evidence>
<dbReference type="EMBL" id="BTSX01000006">
    <property type="protein sequence ID" value="GMT05116.1"/>
    <property type="molecule type" value="Genomic_DNA"/>
</dbReference>
<keyword evidence="7" id="KW-0238">DNA-binding</keyword>
<dbReference type="Gene3D" id="1.10.565.10">
    <property type="entry name" value="Retinoid X Receptor"/>
    <property type="match status" value="1"/>
</dbReference>
<name>A0AAV5UDQ6_9BILA</name>
<evidence type="ECO:0000313" key="13">
    <source>
        <dbReference type="EMBL" id="GMT05116.1"/>
    </source>
</evidence>
<evidence type="ECO:0000256" key="6">
    <source>
        <dbReference type="ARBA" id="ARBA00023015"/>
    </source>
</evidence>
<protein>
    <recommendedName>
        <fullName evidence="15">Nuclear receptor</fullName>
    </recommendedName>
</protein>
<feature type="domain" description="NR LBD" evidence="12">
    <location>
        <begin position="117"/>
        <end position="369"/>
    </location>
</feature>
<keyword evidence="5" id="KW-0862">Zinc</keyword>
<dbReference type="CDD" id="cd06960">
    <property type="entry name" value="NR_DBD_HNF4A"/>
    <property type="match status" value="1"/>
</dbReference>
<dbReference type="SMART" id="SM00399">
    <property type="entry name" value="ZnF_C4"/>
    <property type="match status" value="1"/>
</dbReference>
<dbReference type="SUPFAM" id="SSF48508">
    <property type="entry name" value="Nuclear receptor ligand-binding domain"/>
    <property type="match status" value="1"/>
</dbReference>
<feature type="domain" description="Nuclear receptor" evidence="11">
    <location>
        <begin position="9"/>
        <end position="79"/>
    </location>
</feature>
<sequence length="382" mass="44232">MESSLPSKARRCKVCDGRAAGAHFGVDSCRACAAFFRRTLLSKRKFECTSGGCGKPRECKGCRFDRCISSGMLPSLVVGEMEDSQNIPTVITSHPNIILLHRMLANYKDFTRDRVAFEQAFLKKNPEYEVDRCQNTPPNEQHVYDVFTSKYDLVNQIWRESSSYLMTFMSSSFEEVLTLNEDEKFLILQNCLFVIHNGEGNFRASKAYRQRPLECFFTSYTTCLRYSDYESFYANTEPQRKAPQIIEKCREAFMEMRDVLVPIFERLKPTELEFLAAATLAIWSMGSSRSNQKIVKISESYRKRVFDELHILYRDEFKLDNYALRMGELMTLANSLEQTAMLIINVLRLFDIFNVYEEGSFTSVIVAPVEVKEEIHDDYIDI</sequence>
<dbReference type="PROSITE" id="PS51843">
    <property type="entry name" value="NR_LBD"/>
    <property type="match status" value="1"/>
</dbReference>
<comment type="subcellular location">
    <subcellularLocation>
        <location evidence="1">Nucleus</location>
    </subcellularLocation>
</comment>
<comment type="caution">
    <text evidence="13">The sequence shown here is derived from an EMBL/GenBank/DDBJ whole genome shotgun (WGS) entry which is preliminary data.</text>
</comment>
<reference evidence="13" key="1">
    <citation type="submission" date="2023-10" db="EMBL/GenBank/DDBJ databases">
        <title>Genome assembly of Pristionchus species.</title>
        <authorList>
            <person name="Yoshida K."/>
            <person name="Sommer R.J."/>
        </authorList>
    </citation>
    <scope>NUCLEOTIDE SEQUENCE</scope>
    <source>
        <strain evidence="13">RS0144</strain>
    </source>
</reference>
<dbReference type="Pfam" id="PF00105">
    <property type="entry name" value="zf-C4"/>
    <property type="match status" value="1"/>
</dbReference>
<dbReference type="PROSITE" id="PS51030">
    <property type="entry name" value="NUCLEAR_REC_DBD_2"/>
    <property type="match status" value="1"/>
</dbReference>
<dbReference type="PRINTS" id="PR00047">
    <property type="entry name" value="STROIDFINGER"/>
</dbReference>
<dbReference type="GO" id="GO:0008270">
    <property type="term" value="F:zinc ion binding"/>
    <property type="evidence" value="ECO:0007669"/>
    <property type="project" value="UniProtKB-KW"/>
</dbReference>
<dbReference type="Gene3D" id="3.30.50.10">
    <property type="entry name" value="Erythroid Transcription Factor GATA-1, subunit A"/>
    <property type="match status" value="1"/>
</dbReference>
<gene>
    <name evidence="13" type="ORF">PENTCL1PPCAC_27290</name>
</gene>
<evidence type="ECO:0000256" key="10">
    <source>
        <dbReference type="ARBA" id="ARBA00023242"/>
    </source>
</evidence>